<keyword evidence="3" id="KW-1185">Reference proteome</keyword>
<evidence type="ECO:0000256" key="1">
    <source>
        <dbReference type="SAM" id="MobiDB-lite"/>
    </source>
</evidence>
<comment type="caution">
    <text evidence="2">The sequence shown here is derived from an EMBL/GenBank/DDBJ whole genome shotgun (WGS) entry which is preliminary data.</text>
</comment>
<dbReference type="EMBL" id="JAEHOD010000030">
    <property type="protein sequence ID" value="KAG2444042.1"/>
    <property type="molecule type" value="Genomic_DNA"/>
</dbReference>
<dbReference type="AlphaFoldDB" id="A0A835WB25"/>
<dbReference type="OrthoDB" id="535007at2759"/>
<evidence type="ECO:0000313" key="3">
    <source>
        <dbReference type="Proteomes" id="UP000613740"/>
    </source>
</evidence>
<reference evidence="2" key="1">
    <citation type="journal article" date="2020" name="bioRxiv">
        <title>Comparative genomics of Chlamydomonas.</title>
        <authorList>
            <person name="Craig R.J."/>
            <person name="Hasan A.R."/>
            <person name="Ness R.W."/>
            <person name="Keightley P.D."/>
        </authorList>
    </citation>
    <scope>NUCLEOTIDE SEQUENCE</scope>
    <source>
        <strain evidence="2">CCAP 11/173</strain>
    </source>
</reference>
<gene>
    <name evidence="2" type="ORF">HYH02_009240</name>
</gene>
<accession>A0A835WB25</accession>
<proteinExistence type="predicted"/>
<dbReference type="Proteomes" id="UP000613740">
    <property type="component" value="Unassembled WGS sequence"/>
</dbReference>
<organism evidence="2 3">
    <name type="scientific">Chlamydomonas schloesseri</name>
    <dbReference type="NCBI Taxonomy" id="2026947"/>
    <lineage>
        <taxon>Eukaryota</taxon>
        <taxon>Viridiplantae</taxon>
        <taxon>Chlorophyta</taxon>
        <taxon>core chlorophytes</taxon>
        <taxon>Chlorophyceae</taxon>
        <taxon>CS clade</taxon>
        <taxon>Chlamydomonadales</taxon>
        <taxon>Chlamydomonadaceae</taxon>
        <taxon>Chlamydomonas</taxon>
    </lineage>
</organism>
<feature type="region of interest" description="Disordered" evidence="1">
    <location>
        <begin position="193"/>
        <end position="242"/>
    </location>
</feature>
<evidence type="ECO:0000313" key="2">
    <source>
        <dbReference type="EMBL" id="KAG2444042.1"/>
    </source>
</evidence>
<protein>
    <submittedName>
        <fullName evidence="2">Uncharacterized protein</fullName>
    </submittedName>
</protein>
<sequence>MADKKRAELTALVDDACEGLQECGFLGIMETPVMRVFSDLHKLNDTTNLSKLLSAFEDAATRAISSKAPVSFPECMVLSQLLQDVEGPAAPPEGDDSPMAAEFKSLGSSLRLALLVALQGFARPGSDEAKQGVTMAGGMLQMLHDKVAADPLATLAVEHALLRLLGRSKDLVVLLRDRTWALAALNKQVEALKDHKPENLEGGGAAEEEEEDEEGAEGDGEEDEDEGDGEEEVVEEEDGDEE</sequence>
<name>A0A835WB25_9CHLO</name>
<feature type="compositionally biased region" description="Acidic residues" evidence="1">
    <location>
        <begin position="206"/>
        <end position="242"/>
    </location>
</feature>